<name>A0A1Q8QGU0_9FIRM</name>
<dbReference type="GO" id="GO:0005524">
    <property type="term" value="F:ATP binding"/>
    <property type="evidence" value="ECO:0007669"/>
    <property type="project" value="UniProtKB-KW"/>
</dbReference>
<dbReference type="Gene3D" id="3.40.50.300">
    <property type="entry name" value="P-loop containing nucleotide triphosphate hydrolases"/>
    <property type="match status" value="1"/>
</dbReference>
<protein>
    <submittedName>
        <fullName evidence="5">ABC transporter involved in cytochrome c biogenesis, ATPase component CcmA</fullName>
    </submittedName>
</protein>
<dbReference type="InterPro" id="IPR051782">
    <property type="entry name" value="ABC_Transporter_VariousFunc"/>
</dbReference>
<dbReference type="PANTHER" id="PTHR42939">
    <property type="entry name" value="ABC TRANSPORTER ATP-BINDING PROTEIN ALBC-RELATED"/>
    <property type="match status" value="1"/>
</dbReference>
<gene>
    <name evidence="5" type="ORF">DSOL_4960</name>
</gene>
<sequence length="232" mass="25698">MIEGINISKTYGSKNVLRDISVRIPRGEFVAVLGPNGAGKSTLLKILALISKPDSGQVIIGDQSIVNTPSDLKRKIGIISHSSFLYPELTAYENLQFYGRLYGLDNLEAQIIAVIKKVGLLLALNEQVYTFSRGMLQRLSIARALIHNPEVILLDEPFTGLDQDGISLLQGVLRDLKSNHKTILMVTHSFEDGMNDVDRILILNKGQIAADFPTENLLSEDLKRIYHEKVAC</sequence>
<dbReference type="GO" id="GO:0016887">
    <property type="term" value="F:ATP hydrolysis activity"/>
    <property type="evidence" value="ECO:0007669"/>
    <property type="project" value="InterPro"/>
</dbReference>
<dbReference type="EMBL" id="MLBF01000075">
    <property type="protein sequence ID" value="OLN26535.1"/>
    <property type="molecule type" value="Genomic_DNA"/>
</dbReference>
<feature type="domain" description="ABC transporter" evidence="4">
    <location>
        <begin position="2"/>
        <end position="230"/>
    </location>
</feature>
<keyword evidence="2" id="KW-0547">Nucleotide-binding</keyword>
<dbReference type="AlphaFoldDB" id="A0A1Q8QGU0"/>
<keyword evidence="6" id="KW-1185">Reference proteome</keyword>
<dbReference type="InterPro" id="IPR027417">
    <property type="entry name" value="P-loop_NTPase"/>
</dbReference>
<dbReference type="InterPro" id="IPR003593">
    <property type="entry name" value="AAA+_ATPase"/>
</dbReference>
<dbReference type="SUPFAM" id="SSF52540">
    <property type="entry name" value="P-loop containing nucleoside triphosphate hydrolases"/>
    <property type="match status" value="1"/>
</dbReference>
<evidence type="ECO:0000256" key="3">
    <source>
        <dbReference type="ARBA" id="ARBA00022840"/>
    </source>
</evidence>
<dbReference type="PANTHER" id="PTHR42939:SF1">
    <property type="entry name" value="ABC TRANSPORTER ATP-BINDING PROTEIN ALBC-RELATED"/>
    <property type="match status" value="1"/>
</dbReference>
<comment type="caution">
    <text evidence="5">The sequence shown here is derived from an EMBL/GenBank/DDBJ whole genome shotgun (WGS) entry which is preliminary data.</text>
</comment>
<dbReference type="STRING" id="1888891.DSOL_4960"/>
<keyword evidence="1" id="KW-0813">Transport</keyword>
<evidence type="ECO:0000259" key="4">
    <source>
        <dbReference type="PROSITE" id="PS50893"/>
    </source>
</evidence>
<evidence type="ECO:0000256" key="2">
    <source>
        <dbReference type="ARBA" id="ARBA00022741"/>
    </source>
</evidence>
<evidence type="ECO:0000256" key="1">
    <source>
        <dbReference type="ARBA" id="ARBA00022448"/>
    </source>
</evidence>
<proteinExistence type="predicted"/>
<dbReference type="Pfam" id="PF00005">
    <property type="entry name" value="ABC_tran"/>
    <property type="match status" value="1"/>
</dbReference>
<dbReference type="PROSITE" id="PS50893">
    <property type="entry name" value="ABC_TRANSPORTER_2"/>
    <property type="match status" value="1"/>
</dbReference>
<reference evidence="5 6" key="1">
    <citation type="submission" date="2016-09" db="EMBL/GenBank/DDBJ databases">
        <title>Complete genome of Desulfosporosinus sp. OL.</title>
        <authorList>
            <person name="Mardanov A."/>
            <person name="Beletsky A."/>
            <person name="Panova A."/>
            <person name="Karnachuk O."/>
            <person name="Ravin N."/>
        </authorList>
    </citation>
    <scope>NUCLEOTIDE SEQUENCE [LARGE SCALE GENOMIC DNA]</scope>
    <source>
        <strain evidence="5 6">OL</strain>
    </source>
</reference>
<organism evidence="5 6">
    <name type="scientific">Desulfosporosinus metallidurans</name>
    <dbReference type="NCBI Taxonomy" id="1888891"/>
    <lineage>
        <taxon>Bacteria</taxon>
        <taxon>Bacillati</taxon>
        <taxon>Bacillota</taxon>
        <taxon>Clostridia</taxon>
        <taxon>Eubacteriales</taxon>
        <taxon>Desulfitobacteriaceae</taxon>
        <taxon>Desulfosporosinus</taxon>
    </lineage>
</organism>
<dbReference type="InterPro" id="IPR003439">
    <property type="entry name" value="ABC_transporter-like_ATP-bd"/>
</dbReference>
<dbReference type="Proteomes" id="UP000186102">
    <property type="component" value="Unassembled WGS sequence"/>
</dbReference>
<evidence type="ECO:0000313" key="5">
    <source>
        <dbReference type="EMBL" id="OLN26535.1"/>
    </source>
</evidence>
<keyword evidence="3" id="KW-0067">ATP-binding</keyword>
<dbReference type="RefSeq" id="WP_075367224.1">
    <property type="nucleotide sequence ID" value="NZ_MLBF01000075.1"/>
</dbReference>
<dbReference type="SMART" id="SM00382">
    <property type="entry name" value="AAA"/>
    <property type="match status" value="1"/>
</dbReference>
<evidence type="ECO:0000313" key="6">
    <source>
        <dbReference type="Proteomes" id="UP000186102"/>
    </source>
</evidence>
<dbReference type="OrthoDB" id="9804819at2"/>
<accession>A0A1Q8QGU0</accession>
<dbReference type="CDD" id="cd03230">
    <property type="entry name" value="ABC_DR_subfamily_A"/>
    <property type="match status" value="1"/>
</dbReference>